<feature type="transmembrane region" description="Helical" evidence="7">
    <location>
        <begin position="422"/>
        <end position="440"/>
    </location>
</feature>
<organism evidence="10 11">
    <name type="scientific">Candidatus Kutchimonas denitrificans</name>
    <dbReference type="NCBI Taxonomy" id="3056748"/>
    <lineage>
        <taxon>Bacteria</taxon>
        <taxon>Pseudomonadati</taxon>
        <taxon>Gemmatimonadota</taxon>
        <taxon>Gemmatimonadia</taxon>
        <taxon>Candidatus Palauibacterales</taxon>
        <taxon>Candidatus Palauibacteraceae</taxon>
        <taxon>Candidatus Kutchimonas</taxon>
    </lineage>
</organism>
<comment type="subcellular location">
    <subcellularLocation>
        <location evidence="1">Cell membrane</location>
        <topology evidence="1">Multi-pass membrane protein</topology>
    </subcellularLocation>
</comment>
<keyword evidence="5 7" id="KW-0472">Membrane</keyword>
<feature type="domain" description="MacB-like periplasmic core" evidence="9">
    <location>
        <begin position="23"/>
        <end position="234"/>
    </location>
</feature>
<dbReference type="Pfam" id="PF02687">
    <property type="entry name" value="FtsX"/>
    <property type="match status" value="2"/>
</dbReference>
<dbReference type="GO" id="GO:0005886">
    <property type="term" value="C:plasma membrane"/>
    <property type="evidence" value="ECO:0007669"/>
    <property type="project" value="UniProtKB-SubCell"/>
</dbReference>
<feature type="domain" description="MacB-like periplasmic core" evidence="9">
    <location>
        <begin position="452"/>
        <end position="644"/>
    </location>
</feature>
<feature type="transmembrane region" description="Helical" evidence="7">
    <location>
        <begin position="272"/>
        <end position="293"/>
    </location>
</feature>
<evidence type="ECO:0000256" key="6">
    <source>
        <dbReference type="ARBA" id="ARBA00038076"/>
    </source>
</evidence>
<dbReference type="PANTHER" id="PTHR30572">
    <property type="entry name" value="MEMBRANE COMPONENT OF TRANSPORTER-RELATED"/>
    <property type="match status" value="1"/>
</dbReference>
<evidence type="ECO:0000256" key="3">
    <source>
        <dbReference type="ARBA" id="ARBA00022692"/>
    </source>
</evidence>
<dbReference type="Pfam" id="PF12704">
    <property type="entry name" value="MacB_PCD"/>
    <property type="match status" value="2"/>
</dbReference>
<dbReference type="Proteomes" id="UP000702544">
    <property type="component" value="Unassembled WGS sequence"/>
</dbReference>
<dbReference type="PANTHER" id="PTHR30572:SF4">
    <property type="entry name" value="ABC TRANSPORTER PERMEASE YTRF"/>
    <property type="match status" value="1"/>
</dbReference>
<keyword evidence="4 7" id="KW-1133">Transmembrane helix</keyword>
<dbReference type="InterPro" id="IPR025857">
    <property type="entry name" value="MacB_PCD"/>
</dbReference>
<feature type="domain" description="ABC3 transporter permease C-terminal" evidence="8">
    <location>
        <begin position="677"/>
        <end position="790"/>
    </location>
</feature>
<evidence type="ECO:0000313" key="11">
    <source>
        <dbReference type="Proteomes" id="UP000702544"/>
    </source>
</evidence>
<evidence type="ECO:0000256" key="5">
    <source>
        <dbReference type="ARBA" id="ARBA00023136"/>
    </source>
</evidence>
<dbReference type="InterPro" id="IPR017800">
    <property type="entry name" value="ADOP"/>
</dbReference>
<gene>
    <name evidence="10" type="ORF">GWO12_04495</name>
</gene>
<comment type="caution">
    <text evidence="10">The sequence shown here is derived from an EMBL/GenBank/DDBJ whole genome shotgun (WGS) entry which is preliminary data.</text>
</comment>
<evidence type="ECO:0000259" key="8">
    <source>
        <dbReference type="Pfam" id="PF02687"/>
    </source>
</evidence>
<keyword evidence="3 7" id="KW-0812">Transmembrane</keyword>
<name>A0AAE5CBB4_9BACT</name>
<dbReference type="GO" id="GO:0022857">
    <property type="term" value="F:transmembrane transporter activity"/>
    <property type="evidence" value="ECO:0007669"/>
    <property type="project" value="TreeGrafter"/>
</dbReference>
<dbReference type="EMBL" id="JAACAK010000036">
    <property type="protein sequence ID" value="NIR74358.1"/>
    <property type="molecule type" value="Genomic_DNA"/>
</dbReference>
<dbReference type="InterPro" id="IPR050250">
    <property type="entry name" value="Macrolide_Exporter_MacB"/>
</dbReference>
<evidence type="ECO:0000256" key="4">
    <source>
        <dbReference type="ARBA" id="ARBA00022989"/>
    </source>
</evidence>
<feature type="transmembrane region" description="Helical" evidence="7">
    <location>
        <begin position="761"/>
        <end position="780"/>
    </location>
</feature>
<evidence type="ECO:0000256" key="2">
    <source>
        <dbReference type="ARBA" id="ARBA00022475"/>
    </source>
</evidence>
<accession>A0AAE5CBB4</accession>
<evidence type="ECO:0000313" key="10">
    <source>
        <dbReference type="EMBL" id="NIR74358.1"/>
    </source>
</evidence>
<sequence length="797" mass="86493">MERIWQDLKYGVRTLRRGGLLIAIAVFSLAVGIAANTTIFSAVDVFMLRPLPYPESNDLHIVYTTNRERGWNEVEFSIPDFVDLRERSQTLAVAGWDGAAFNLAVGERPERVGGQQLSSNFFRVLGVQPALGRGFTRDEEVVGQHRVAVISHGLWQRRFGGDPDILGTDILLDSEPHTVVGVMPEGFWFGDVSDDVWVPLAISGDEYRNSHYIDVLARLKDGYAWEQAQDEAERIAAQLAAEYPETNAGNGGRIITLHEEIFNEGFQVGTTISTIAVLFLLLIACANVANLLLTHAAGREREVAVRTALGAGRLRIARQFLTEALILAFVGGALGLILSVFGIRWLVSLMPAWFPRVNEIGLDTRVLLFTAAVAMLSAVLVGLAPVLQSLRSNTVESLKEGGRGGTAVQGVRLRKALVVGEVSLALALLVSSALLVQAFINVRLADRGFDESDILALRVALPQEEYPDTLSVVAFHEELEARVASLPGVIGVGGTTILPSQGNSGTYYSLPGDDINSDLDRKVTDWLDVTPGYFQALDIPILRGRGIEERDRPGTRPVVVISETMAERHWPDGDPLGRELVFYTFSAEIVGVAADAQIASVSLTDRPMVYFSAYQDDDHALGYAVEAEVPLATLVESVRAEIRAIDPNIPAYNMRPLKEIIDESLGGDTIMAKIMSVVAVIALILSLAGVYGVMAYSVSQRRQEMGIRMALGAQNRNVINMVLRQGTWLAVAGIALGLGVAFLMARGLSFFLYGIDAFEPLTYGAAALALFVAGIAATYLPARRATRVSPVEALRVE</sequence>
<evidence type="ECO:0000256" key="1">
    <source>
        <dbReference type="ARBA" id="ARBA00004651"/>
    </source>
</evidence>
<comment type="similarity">
    <text evidence="6">Belongs to the ABC-4 integral membrane protein family.</text>
</comment>
<feature type="transmembrane region" description="Helical" evidence="7">
    <location>
        <begin position="366"/>
        <end position="387"/>
    </location>
</feature>
<dbReference type="InterPro" id="IPR003838">
    <property type="entry name" value="ABC3_permease_C"/>
</dbReference>
<dbReference type="AlphaFoldDB" id="A0AAE5CBB4"/>
<proteinExistence type="inferred from homology"/>
<protein>
    <submittedName>
        <fullName evidence="10">ABC transporter permease</fullName>
    </submittedName>
</protein>
<reference evidence="10 11" key="1">
    <citation type="submission" date="2020-01" db="EMBL/GenBank/DDBJ databases">
        <title>Genomes assembled from Gulf of Kutch pelagic sediment metagenomes.</title>
        <authorList>
            <person name="Chandrashekar M."/>
            <person name="Mahajan M.S."/>
            <person name="Dave K.J."/>
            <person name="Vatsa P."/>
            <person name="Nathani N.M."/>
        </authorList>
    </citation>
    <scope>NUCLEOTIDE SEQUENCE [LARGE SCALE GENOMIC DNA]</scope>
    <source>
        <strain evidence="10">KS3-K002</strain>
    </source>
</reference>
<feature type="transmembrane region" description="Helical" evidence="7">
    <location>
        <begin position="728"/>
        <end position="755"/>
    </location>
</feature>
<dbReference type="NCBIfam" id="TIGR03434">
    <property type="entry name" value="ADOP"/>
    <property type="match status" value="1"/>
</dbReference>
<keyword evidence="2" id="KW-1003">Cell membrane</keyword>
<feature type="transmembrane region" description="Helical" evidence="7">
    <location>
        <begin position="324"/>
        <end position="346"/>
    </location>
</feature>
<evidence type="ECO:0000259" key="9">
    <source>
        <dbReference type="Pfam" id="PF12704"/>
    </source>
</evidence>
<feature type="domain" description="ABC3 transporter permease C-terminal" evidence="8">
    <location>
        <begin position="275"/>
        <end position="393"/>
    </location>
</feature>
<feature type="transmembrane region" description="Helical" evidence="7">
    <location>
        <begin position="674"/>
        <end position="698"/>
    </location>
</feature>
<feature type="transmembrane region" description="Helical" evidence="7">
    <location>
        <begin position="20"/>
        <end position="43"/>
    </location>
</feature>
<evidence type="ECO:0000256" key="7">
    <source>
        <dbReference type="SAM" id="Phobius"/>
    </source>
</evidence>